<evidence type="ECO:0000313" key="2">
    <source>
        <dbReference type="Proteomes" id="UP001549104"/>
    </source>
</evidence>
<evidence type="ECO:0000313" key="1">
    <source>
        <dbReference type="EMBL" id="MET3659328.1"/>
    </source>
</evidence>
<sequence>MGLMFATVIGFMVCLGITGFFIMHFLSSAMISADSTTVDPKPDANF</sequence>
<accession>A0ABV2KH17</accession>
<proteinExistence type="predicted"/>
<comment type="caution">
    <text evidence="1">The sequence shown here is derived from an EMBL/GenBank/DDBJ whole genome shotgun (WGS) entry which is preliminary data.</text>
</comment>
<keyword evidence="2" id="KW-1185">Reference proteome</keyword>
<dbReference type="EMBL" id="JBEPME010000009">
    <property type="protein sequence ID" value="MET3659328.1"/>
    <property type="molecule type" value="Genomic_DNA"/>
</dbReference>
<protein>
    <submittedName>
        <fullName evidence="1">Uncharacterized protein</fullName>
    </submittedName>
</protein>
<name>A0ABV2KH17_SPOPS</name>
<organism evidence="1 2">
    <name type="scientific">Sporosarcina psychrophila</name>
    <name type="common">Bacillus psychrophilus</name>
    <dbReference type="NCBI Taxonomy" id="1476"/>
    <lineage>
        <taxon>Bacteria</taxon>
        <taxon>Bacillati</taxon>
        <taxon>Bacillota</taxon>
        <taxon>Bacilli</taxon>
        <taxon>Bacillales</taxon>
        <taxon>Caryophanaceae</taxon>
        <taxon>Sporosarcina</taxon>
    </lineage>
</organism>
<gene>
    <name evidence="1" type="ORF">ABIC55_004467</name>
</gene>
<reference evidence="1 2" key="1">
    <citation type="submission" date="2024-06" db="EMBL/GenBank/DDBJ databases">
        <title>Sorghum-associated microbial communities from plants grown in Nebraska, USA.</title>
        <authorList>
            <person name="Schachtman D."/>
        </authorList>
    </citation>
    <scope>NUCLEOTIDE SEQUENCE [LARGE SCALE GENOMIC DNA]</scope>
    <source>
        <strain evidence="1 2">1288</strain>
    </source>
</reference>
<dbReference type="Proteomes" id="UP001549104">
    <property type="component" value="Unassembled WGS sequence"/>
</dbReference>
<dbReference type="RefSeq" id="WP_354314806.1">
    <property type="nucleotide sequence ID" value="NZ_JBEPME010000009.1"/>
</dbReference>